<evidence type="ECO:0000313" key="3">
    <source>
        <dbReference type="Proteomes" id="UP001611415"/>
    </source>
</evidence>
<feature type="region of interest" description="Disordered" evidence="1">
    <location>
        <begin position="44"/>
        <end position="63"/>
    </location>
</feature>
<gene>
    <name evidence="2" type="ORF">ACH49W_34660</name>
</gene>
<proteinExistence type="predicted"/>
<protein>
    <submittedName>
        <fullName evidence="2">Uncharacterized protein</fullName>
    </submittedName>
</protein>
<evidence type="ECO:0000313" key="2">
    <source>
        <dbReference type="EMBL" id="MFI2478524.1"/>
    </source>
</evidence>
<name>A0ABW7XC00_9NOCA</name>
<feature type="region of interest" description="Disordered" evidence="1">
    <location>
        <begin position="70"/>
        <end position="92"/>
    </location>
</feature>
<feature type="compositionally biased region" description="Low complexity" evidence="1">
    <location>
        <begin position="78"/>
        <end position="91"/>
    </location>
</feature>
<organism evidence="2 3">
    <name type="scientific">Nocardia xishanensis</name>
    <dbReference type="NCBI Taxonomy" id="238964"/>
    <lineage>
        <taxon>Bacteria</taxon>
        <taxon>Bacillati</taxon>
        <taxon>Actinomycetota</taxon>
        <taxon>Actinomycetes</taxon>
        <taxon>Mycobacteriales</taxon>
        <taxon>Nocardiaceae</taxon>
        <taxon>Nocardia</taxon>
    </lineage>
</organism>
<comment type="caution">
    <text evidence="2">The sequence shown here is derived from an EMBL/GenBank/DDBJ whole genome shotgun (WGS) entry which is preliminary data.</text>
</comment>
<dbReference type="RefSeq" id="WP_397096064.1">
    <property type="nucleotide sequence ID" value="NZ_JBIRYO010000042.1"/>
</dbReference>
<reference evidence="2 3" key="1">
    <citation type="submission" date="2024-10" db="EMBL/GenBank/DDBJ databases">
        <title>The Natural Products Discovery Center: Release of the First 8490 Sequenced Strains for Exploring Actinobacteria Biosynthetic Diversity.</title>
        <authorList>
            <person name="Kalkreuter E."/>
            <person name="Kautsar S.A."/>
            <person name="Yang D."/>
            <person name="Bader C.D."/>
            <person name="Teijaro C.N."/>
            <person name="Fluegel L."/>
            <person name="Davis C.M."/>
            <person name="Simpson J.R."/>
            <person name="Lauterbach L."/>
            <person name="Steele A.D."/>
            <person name="Gui C."/>
            <person name="Meng S."/>
            <person name="Li G."/>
            <person name="Viehrig K."/>
            <person name="Ye F."/>
            <person name="Su P."/>
            <person name="Kiefer A.F."/>
            <person name="Nichols A."/>
            <person name="Cepeda A.J."/>
            <person name="Yan W."/>
            <person name="Fan B."/>
            <person name="Jiang Y."/>
            <person name="Adhikari A."/>
            <person name="Zheng C.-J."/>
            <person name="Schuster L."/>
            <person name="Cowan T.M."/>
            <person name="Smanski M.J."/>
            <person name="Chevrette M.G."/>
            <person name="De Carvalho L.P.S."/>
            <person name="Shen B."/>
        </authorList>
    </citation>
    <scope>NUCLEOTIDE SEQUENCE [LARGE SCALE GENOMIC DNA]</scope>
    <source>
        <strain evidence="2 3">NPDC019275</strain>
    </source>
</reference>
<sequence>MTIGETWKAGNDTESHRRWLGSKLWGMSLMSFYLLRTDVPTRFRTDTSSGRSEPRSVRWSKTPKALSSRRCSVWSSPAERSSTTSASGGRSKLIASQRATEFLFDRDEFLREYPSRLEEDGEIIIDL</sequence>
<evidence type="ECO:0000256" key="1">
    <source>
        <dbReference type="SAM" id="MobiDB-lite"/>
    </source>
</evidence>
<dbReference type="EMBL" id="JBIRYO010000042">
    <property type="protein sequence ID" value="MFI2478524.1"/>
    <property type="molecule type" value="Genomic_DNA"/>
</dbReference>
<accession>A0ABW7XC00</accession>
<keyword evidence="3" id="KW-1185">Reference proteome</keyword>
<dbReference type="Proteomes" id="UP001611415">
    <property type="component" value="Unassembled WGS sequence"/>
</dbReference>